<accession>D8RSY8</accession>
<dbReference type="eggNOG" id="KOG4197">
    <property type="taxonomic scope" value="Eukaryota"/>
</dbReference>
<keyword evidence="1" id="KW-0677">Repeat</keyword>
<protein>
    <recommendedName>
        <fullName evidence="5">Pentacotripeptide-repeat region of PRORP domain-containing protein</fullName>
    </recommendedName>
</protein>
<dbReference type="GO" id="GO:0003723">
    <property type="term" value="F:RNA binding"/>
    <property type="evidence" value="ECO:0007669"/>
    <property type="project" value="InterPro"/>
</dbReference>
<dbReference type="KEGG" id="smo:SELMODRAFT_101066"/>
<dbReference type="Pfam" id="PF01535">
    <property type="entry name" value="PPR"/>
    <property type="match status" value="3"/>
</dbReference>
<dbReference type="Gene3D" id="1.25.40.10">
    <property type="entry name" value="Tetratricopeptide repeat domain"/>
    <property type="match status" value="2"/>
</dbReference>
<sequence>MPEHDSSSSTSVMLAHIQTGNIENAKFVFDTMPERTPAAWNAMIEAFFSIGDISSATKMFSSMPHRSPSSWNTVLSAYAQAGHIDIAKGIFASTPHRNVVSWTSMIAANAQVGDLVEVRKLFESMPEGDPVAWSSILSAYAQRGESLATIATFTNMKLFDMPDKNCFLAALLACTHEGRVESAKEYFVGMAVDFGVDPGMEHYCCLVDVLARAGQLGSALELAASMPFEAGAWQWRKLLAACRSFGDVGYGIQAAKYFLSSRPRDSTAYVFLSSLVNDPIQSKVSI</sequence>
<dbReference type="STRING" id="88036.D8RSY8"/>
<evidence type="ECO:0000256" key="1">
    <source>
        <dbReference type="ARBA" id="ARBA00022737"/>
    </source>
</evidence>
<dbReference type="EMBL" id="GL377589">
    <property type="protein sequence ID" value="EFJ24421.1"/>
    <property type="molecule type" value="Genomic_DNA"/>
</dbReference>
<gene>
    <name evidence="3" type="ORF">SELMODRAFT_101066</name>
</gene>
<dbReference type="PROSITE" id="PS51375">
    <property type="entry name" value="PPR"/>
    <property type="match status" value="1"/>
</dbReference>
<dbReference type="InterPro" id="IPR046960">
    <property type="entry name" value="PPR_At4g14850-like_plant"/>
</dbReference>
<proteinExistence type="predicted"/>
<name>D8RSY8_SELML</name>
<reference evidence="3 4" key="1">
    <citation type="journal article" date="2011" name="Science">
        <title>The Selaginella genome identifies genetic changes associated with the evolution of vascular plants.</title>
        <authorList>
            <person name="Banks J.A."/>
            <person name="Nishiyama T."/>
            <person name="Hasebe M."/>
            <person name="Bowman J.L."/>
            <person name="Gribskov M."/>
            <person name="dePamphilis C."/>
            <person name="Albert V.A."/>
            <person name="Aono N."/>
            <person name="Aoyama T."/>
            <person name="Ambrose B.A."/>
            <person name="Ashton N.W."/>
            <person name="Axtell M.J."/>
            <person name="Barker E."/>
            <person name="Barker M.S."/>
            <person name="Bennetzen J.L."/>
            <person name="Bonawitz N.D."/>
            <person name="Chapple C."/>
            <person name="Cheng C."/>
            <person name="Correa L.G."/>
            <person name="Dacre M."/>
            <person name="DeBarry J."/>
            <person name="Dreyer I."/>
            <person name="Elias M."/>
            <person name="Engstrom E.M."/>
            <person name="Estelle M."/>
            <person name="Feng L."/>
            <person name="Finet C."/>
            <person name="Floyd S.K."/>
            <person name="Frommer W.B."/>
            <person name="Fujita T."/>
            <person name="Gramzow L."/>
            <person name="Gutensohn M."/>
            <person name="Harholt J."/>
            <person name="Hattori M."/>
            <person name="Heyl A."/>
            <person name="Hirai T."/>
            <person name="Hiwatashi Y."/>
            <person name="Ishikawa M."/>
            <person name="Iwata M."/>
            <person name="Karol K.G."/>
            <person name="Koehler B."/>
            <person name="Kolukisaoglu U."/>
            <person name="Kubo M."/>
            <person name="Kurata T."/>
            <person name="Lalonde S."/>
            <person name="Li K."/>
            <person name="Li Y."/>
            <person name="Litt A."/>
            <person name="Lyons E."/>
            <person name="Manning G."/>
            <person name="Maruyama T."/>
            <person name="Michael T.P."/>
            <person name="Mikami K."/>
            <person name="Miyazaki S."/>
            <person name="Morinaga S."/>
            <person name="Murata T."/>
            <person name="Mueller-Roeber B."/>
            <person name="Nelson D.R."/>
            <person name="Obara M."/>
            <person name="Oguri Y."/>
            <person name="Olmstead R.G."/>
            <person name="Onodera N."/>
            <person name="Petersen B.L."/>
            <person name="Pils B."/>
            <person name="Prigge M."/>
            <person name="Rensing S.A."/>
            <person name="Riano-Pachon D.M."/>
            <person name="Roberts A.W."/>
            <person name="Sato Y."/>
            <person name="Scheller H.V."/>
            <person name="Schulz B."/>
            <person name="Schulz C."/>
            <person name="Shakirov E.V."/>
            <person name="Shibagaki N."/>
            <person name="Shinohara N."/>
            <person name="Shippen D.E."/>
            <person name="Soerensen I."/>
            <person name="Sotooka R."/>
            <person name="Sugimoto N."/>
            <person name="Sugita M."/>
            <person name="Sumikawa N."/>
            <person name="Tanurdzic M."/>
            <person name="Theissen G."/>
            <person name="Ulvskov P."/>
            <person name="Wakazuki S."/>
            <person name="Weng J.K."/>
            <person name="Willats W.W."/>
            <person name="Wipf D."/>
            <person name="Wolf P.G."/>
            <person name="Yang L."/>
            <person name="Zimmer A.D."/>
            <person name="Zhu Q."/>
            <person name="Mitros T."/>
            <person name="Hellsten U."/>
            <person name="Loque D."/>
            <person name="Otillar R."/>
            <person name="Salamov A."/>
            <person name="Schmutz J."/>
            <person name="Shapiro H."/>
            <person name="Lindquist E."/>
            <person name="Lucas S."/>
            <person name="Rokhsar D."/>
            <person name="Grigoriev I.V."/>
        </authorList>
    </citation>
    <scope>NUCLEOTIDE SEQUENCE [LARGE SCALE GENOMIC DNA]</scope>
</reference>
<dbReference type="GO" id="GO:0048731">
    <property type="term" value="P:system development"/>
    <property type="evidence" value="ECO:0007669"/>
    <property type="project" value="UniProtKB-ARBA"/>
</dbReference>
<dbReference type="InParanoid" id="D8RSY8"/>
<keyword evidence="4" id="KW-1185">Reference proteome</keyword>
<feature type="repeat" description="PPR" evidence="2">
    <location>
        <begin position="67"/>
        <end position="101"/>
    </location>
</feature>
<organism evidence="4">
    <name type="scientific">Selaginella moellendorffii</name>
    <name type="common">Spikemoss</name>
    <dbReference type="NCBI Taxonomy" id="88036"/>
    <lineage>
        <taxon>Eukaryota</taxon>
        <taxon>Viridiplantae</taxon>
        <taxon>Streptophyta</taxon>
        <taxon>Embryophyta</taxon>
        <taxon>Tracheophyta</taxon>
        <taxon>Lycopodiopsida</taxon>
        <taxon>Selaginellales</taxon>
        <taxon>Selaginellaceae</taxon>
        <taxon>Selaginella</taxon>
    </lineage>
</organism>
<dbReference type="FunFam" id="1.25.40.10:FF:000158">
    <property type="entry name" value="pentatricopeptide repeat-containing protein At2g33680"/>
    <property type="match status" value="1"/>
</dbReference>
<dbReference type="HOGENOM" id="CLU_002706_0_0_1"/>
<dbReference type="PANTHER" id="PTHR47926">
    <property type="entry name" value="PENTATRICOPEPTIDE REPEAT-CONTAINING PROTEIN"/>
    <property type="match status" value="1"/>
</dbReference>
<evidence type="ECO:0000313" key="3">
    <source>
        <dbReference type="EMBL" id="EFJ24421.1"/>
    </source>
</evidence>
<evidence type="ECO:0008006" key="5">
    <source>
        <dbReference type="Google" id="ProtNLM"/>
    </source>
</evidence>
<dbReference type="Gramene" id="EFJ24421">
    <property type="protein sequence ID" value="EFJ24421"/>
    <property type="gene ID" value="SELMODRAFT_101066"/>
</dbReference>
<dbReference type="GO" id="GO:0009451">
    <property type="term" value="P:RNA modification"/>
    <property type="evidence" value="ECO:0007669"/>
    <property type="project" value="InterPro"/>
</dbReference>
<evidence type="ECO:0000313" key="4">
    <source>
        <dbReference type="Proteomes" id="UP000001514"/>
    </source>
</evidence>
<evidence type="ECO:0000256" key="2">
    <source>
        <dbReference type="PROSITE-ProRule" id="PRU00708"/>
    </source>
</evidence>
<dbReference type="Proteomes" id="UP000001514">
    <property type="component" value="Unassembled WGS sequence"/>
</dbReference>
<dbReference type="PANTHER" id="PTHR47926:SF533">
    <property type="entry name" value="DYW DOMAIN-CONTAINING PROTEIN"/>
    <property type="match status" value="1"/>
</dbReference>
<dbReference type="AlphaFoldDB" id="D8RSY8"/>
<dbReference type="InterPro" id="IPR002885">
    <property type="entry name" value="PPR_rpt"/>
</dbReference>
<dbReference type="InterPro" id="IPR011990">
    <property type="entry name" value="TPR-like_helical_dom_sf"/>
</dbReference>